<name>A0A6L9QGY2_9ACTN</name>
<evidence type="ECO:0000313" key="1">
    <source>
        <dbReference type="EMBL" id="NEA24729.1"/>
    </source>
</evidence>
<dbReference type="AlphaFoldDB" id="A0A6L9QGY2"/>
<sequence length="289" mass="31701">MPLSVSEGYETFLSRLIPLESQRKTAAKHRSSIESSLSNALDVFLFRETGSFTHGTGVRNYCDSDLLVSLKGSRPGSSDTAIRWVREALQASFPYTPVRVSRPAIVVPFAGGAETWEIIPGFITAGGGERHSVYNIPGASSGWLESAPTAHLEYVNKANSKKGATGGAKKLARLMKAWKYYNNVPMSSFYLEMRAAKHMTTQDSFIPIWDVCLLLESMNSLQLAAMNDPTDISGRFYACSSDSGKAEALSKVHTAATRARKALDAYRDDKPGLAFYYLDLLYSGKFPAR</sequence>
<dbReference type="EMBL" id="JAAGLI010000508">
    <property type="protein sequence ID" value="NEA24729.1"/>
    <property type="molecule type" value="Genomic_DNA"/>
</dbReference>
<accession>A0A6L9QGY2</accession>
<comment type="caution">
    <text evidence="1">The sequence shown here is derived from an EMBL/GenBank/DDBJ whole genome shotgun (WGS) entry which is preliminary data.</text>
</comment>
<dbReference type="SUPFAM" id="SSF81301">
    <property type="entry name" value="Nucleotidyltransferase"/>
    <property type="match status" value="1"/>
</dbReference>
<dbReference type="InterPro" id="IPR043519">
    <property type="entry name" value="NT_sf"/>
</dbReference>
<evidence type="ECO:0000313" key="2">
    <source>
        <dbReference type="Proteomes" id="UP000475532"/>
    </source>
</evidence>
<dbReference type="Proteomes" id="UP000475532">
    <property type="component" value="Unassembled WGS sequence"/>
</dbReference>
<organism evidence="1 2">
    <name type="scientific">Actinomadura bangladeshensis</name>
    <dbReference type="NCBI Taxonomy" id="453573"/>
    <lineage>
        <taxon>Bacteria</taxon>
        <taxon>Bacillati</taxon>
        <taxon>Actinomycetota</taxon>
        <taxon>Actinomycetes</taxon>
        <taxon>Streptosporangiales</taxon>
        <taxon>Thermomonosporaceae</taxon>
        <taxon>Actinomadura</taxon>
    </lineage>
</organism>
<dbReference type="Pfam" id="PF18144">
    <property type="entry name" value="SMODS"/>
    <property type="match status" value="1"/>
</dbReference>
<protein>
    <submittedName>
        <fullName evidence="1">Nucleotidyltransferase</fullName>
    </submittedName>
</protein>
<dbReference type="GO" id="GO:0016740">
    <property type="term" value="F:transferase activity"/>
    <property type="evidence" value="ECO:0007669"/>
    <property type="project" value="UniProtKB-KW"/>
</dbReference>
<keyword evidence="1" id="KW-0808">Transferase</keyword>
<gene>
    <name evidence="1" type="ORF">G3I70_19875</name>
</gene>
<proteinExistence type="predicted"/>
<reference evidence="1 2" key="1">
    <citation type="submission" date="2020-01" db="EMBL/GenBank/DDBJ databases">
        <title>Insect and environment-associated Actinomycetes.</title>
        <authorList>
            <person name="Currrie C."/>
            <person name="Chevrette M."/>
            <person name="Carlson C."/>
            <person name="Stubbendieck R."/>
            <person name="Wendt-Pienkowski E."/>
        </authorList>
    </citation>
    <scope>NUCLEOTIDE SEQUENCE [LARGE SCALE GENOMIC DNA]</scope>
    <source>
        <strain evidence="1 2">SID10258</strain>
    </source>
</reference>